<dbReference type="Gene3D" id="1.10.150.20">
    <property type="entry name" value="5' to 3' exonuclease, C-terminal subdomain"/>
    <property type="match status" value="1"/>
</dbReference>
<feature type="domain" description="MPN" evidence="7">
    <location>
        <begin position="103"/>
        <end position="225"/>
    </location>
</feature>
<evidence type="ECO:0000313" key="9">
    <source>
        <dbReference type="Proteomes" id="UP000580856"/>
    </source>
</evidence>
<comment type="similarity">
    <text evidence="6">Belongs to the UPF0758 family.</text>
</comment>
<evidence type="ECO:0000256" key="6">
    <source>
        <dbReference type="RuleBase" id="RU003797"/>
    </source>
</evidence>
<dbReference type="PANTHER" id="PTHR30471">
    <property type="entry name" value="DNA REPAIR PROTEIN RADC"/>
    <property type="match status" value="1"/>
</dbReference>
<keyword evidence="9" id="KW-1185">Reference proteome</keyword>
<accession>A0A846QLM2</accession>
<dbReference type="NCBIfam" id="TIGR00608">
    <property type="entry name" value="radc"/>
    <property type="match status" value="1"/>
</dbReference>
<dbReference type="InterPro" id="IPR001405">
    <property type="entry name" value="UPF0758"/>
</dbReference>
<evidence type="ECO:0000256" key="2">
    <source>
        <dbReference type="ARBA" id="ARBA00022723"/>
    </source>
</evidence>
<dbReference type="NCBIfam" id="NF000642">
    <property type="entry name" value="PRK00024.1"/>
    <property type="match status" value="1"/>
</dbReference>
<dbReference type="Pfam" id="PF04002">
    <property type="entry name" value="RadC"/>
    <property type="match status" value="1"/>
</dbReference>
<keyword evidence="3" id="KW-0378">Hydrolase</keyword>
<dbReference type="InterPro" id="IPR025657">
    <property type="entry name" value="RadC_JAB"/>
</dbReference>
<dbReference type="SUPFAM" id="SSF47781">
    <property type="entry name" value="RuvA domain 2-like"/>
    <property type="match status" value="1"/>
</dbReference>
<dbReference type="CDD" id="cd08071">
    <property type="entry name" value="MPN_DUF2466"/>
    <property type="match status" value="1"/>
</dbReference>
<evidence type="ECO:0000256" key="1">
    <source>
        <dbReference type="ARBA" id="ARBA00022670"/>
    </source>
</evidence>
<dbReference type="EMBL" id="JAATJA010000003">
    <property type="protein sequence ID" value="NJB69001.1"/>
    <property type="molecule type" value="Genomic_DNA"/>
</dbReference>
<dbReference type="GO" id="GO:0046872">
    <property type="term" value="F:metal ion binding"/>
    <property type="evidence" value="ECO:0007669"/>
    <property type="project" value="UniProtKB-KW"/>
</dbReference>
<protein>
    <submittedName>
        <fullName evidence="8">DNA repair protein RadC</fullName>
    </submittedName>
</protein>
<keyword evidence="2" id="KW-0479">Metal-binding</keyword>
<dbReference type="RefSeq" id="WP_167942092.1">
    <property type="nucleotide sequence ID" value="NZ_JAATJA010000003.1"/>
</dbReference>
<name>A0A846QLM2_9BACT</name>
<dbReference type="GO" id="GO:0008237">
    <property type="term" value="F:metallopeptidase activity"/>
    <property type="evidence" value="ECO:0007669"/>
    <property type="project" value="UniProtKB-KW"/>
</dbReference>
<dbReference type="InterPro" id="IPR037518">
    <property type="entry name" value="MPN"/>
</dbReference>
<keyword evidence="1" id="KW-0645">Protease</keyword>
<organism evidence="8 9">
    <name type="scientific">Desulfobaculum xiamenense</name>
    <dbReference type="NCBI Taxonomy" id="995050"/>
    <lineage>
        <taxon>Bacteria</taxon>
        <taxon>Pseudomonadati</taxon>
        <taxon>Thermodesulfobacteriota</taxon>
        <taxon>Desulfovibrionia</taxon>
        <taxon>Desulfovibrionales</taxon>
        <taxon>Desulfovibrionaceae</taxon>
        <taxon>Desulfobaculum</taxon>
    </lineage>
</organism>
<dbReference type="AlphaFoldDB" id="A0A846QLM2"/>
<evidence type="ECO:0000256" key="5">
    <source>
        <dbReference type="ARBA" id="ARBA00023049"/>
    </source>
</evidence>
<keyword evidence="4" id="KW-0862">Zinc</keyword>
<keyword evidence="5" id="KW-0482">Metalloprotease</keyword>
<dbReference type="PANTHER" id="PTHR30471:SF3">
    <property type="entry name" value="UPF0758 PROTEIN YEES-RELATED"/>
    <property type="match status" value="1"/>
</dbReference>
<dbReference type="GO" id="GO:0006508">
    <property type="term" value="P:proteolysis"/>
    <property type="evidence" value="ECO:0007669"/>
    <property type="project" value="UniProtKB-KW"/>
</dbReference>
<sequence>MSDNRHYLGHRKRLREQLATNPAQLADYEILELLLGHVLVRVDTKPLAKELLTRFGSLYGVFAARPAELRAVPGFGPQLENFWRLWRETWARMGESRVKEREVLCTPAAVAEMALARLGPAVKEEFWIALLDTRNRLLAWERLSSGTVDQAPVYVREVLSMALERAASAIILIHNHPGGNLKPSVQDEEITARICRAAHDLGMRVLDHLVVADGRYFSFQSQGML</sequence>
<evidence type="ECO:0000256" key="3">
    <source>
        <dbReference type="ARBA" id="ARBA00022801"/>
    </source>
</evidence>
<evidence type="ECO:0000256" key="4">
    <source>
        <dbReference type="ARBA" id="ARBA00022833"/>
    </source>
</evidence>
<dbReference type="Proteomes" id="UP000580856">
    <property type="component" value="Unassembled WGS sequence"/>
</dbReference>
<dbReference type="InterPro" id="IPR010994">
    <property type="entry name" value="RuvA_2-like"/>
</dbReference>
<dbReference type="Gene3D" id="3.40.140.10">
    <property type="entry name" value="Cytidine Deaminase, domain 2"/>
    <property type="match status" value="1"/>
</dbReference>
<reference evidence="8 9" key="1">
    <citation type="submission" date="2020-03" db="EMBL/GenBank/DDBJ databases">
        <title>Genomic Encyclopedia of Type Strains, Phase IV (KMG-IV): sequencing the most valuable type-strain genomes for metagenomic binning, comparative biology and taxonomic classification.</title>
        <authorList>
            <person name="Goeker M."/>
        </authorList>
    </citation>
    <scope>NUCLEOTIDE SEQUENCE [LARGE SCALE GENOMIC DNA]</scope>
    <source>
        <strain evidence="8 9">DSM 24233</strain>
    </source>
</reference>
<evidence type="ECO:0000259" key="7">
    <source>
        <dbReference type="PROSITE" id="PS50249"/>
    </source>
</evidence>
<dbReference type="PROSITE" id="PS50249">
    <property type="entry name" value="MPN"/>
    <property type="match status" value="1"/>
</dbReference>
<comment type="caution">
    <text evidence="8">The sequence shown here is derived from an EMBL/GenBank/DDBJ whole genome shotgun (WGS) entry which is preliminary data.</text>
</comment>
<evidence type="ECO:0000313" key="8">
    <source>
        <dbReference type="EMBL" id="NJB69001.1"/>
    </source>
</evidence>
<gene>
    <name evidence="8" type="ORF">GGQ74_002695</name>
</gene>
<proteinExistence type="inferred from homology"/>